<dbReference type="SUPFAM" id="SSF47413">
    <property type="entry name" value="lambda repressor-like DNA-binding domains"/>
    <property type="match status" value="1"/>
</dbReference>
<dbReference type="Gene3D" id="1.10.260.40">
    <property type="entry name" value="lambda repressor-like DNA-binding domains"/>
    <property type="match status" value="1"/>
</dbReference>
<dbReference type="HOGENOM" id="CLU_066192_28_1_5"/>
<evidence type="ECO:0000313" key="4">
    <source>
        <dbReference type="Proteomes" id="UP000027180"/>
    </source>
</evidence>
<proteinExistence type="predicted"/>
<dbReference type="InterPro" id="IPR001387">
    <property type="entry name" value="Cro/C1-type_HTH"/>
</dbReference>
<dbReference type="RefSeq" id="WP_010060426.1">
    <property type="nucleotide sequence ID" value="NZ_CP006986.1"/>
</dbReference>
<accession>A0A060HUY3</accession>
<dbReference type="OrthoDB" id="7206663at2"/>
<sequence>MITATQIRGARAMIGMSIEELAAASGLPVETVAALEKGDFAGEPHALFDVRSTLEAHGIIFLSSGNQDEGGPGIRLRARTSNDDGIRPENLNAANDD</sequence>
<feature type="region of interest" description="Disordered" evidence="1">
    <location>
        <begin position="67"/>
        <end position="97"/>
    </location>
</feature>
<dbReference type="EMBL" id="CP006986">
    <property type="protein sequence ID" value="AIC26743.1"/>
    <property type="molecule type" value="Genomic_DNA"/>
</dbReference>
<dbReference type="PROSITE" id="PS50943">
    <property type="entry name" value="HTH_CROC1"/>
    <property type="match status" value="1"/>
</dbReference>
<dbReference type="Pfam" id="PF13413">
    <property type="entry name" value="HTH_25"/>
    <property type="match status" value="1"/>
</dbReference>
<organism evidence="3 4">
    <name type="scientific">Rhizobium etli bv. mimosae str. IE4771</name>
    <dbReference type="NCBI Taxonomy" id="1432050"/>
    <lineage>
        <taxon>Bacteria</taxon>
        <taxon>Pseudomonadati</taxon>
        <taxon>Pseudomonadota</taxon>
        <taxon>Alphaproteobacteria</taxon>
        <taxon>Hyphomicrobiales</taxon>
        <taxon>Rhizobiaceae</taxon>
        <taxon>Rhizobium/Agrobacterium group</taxon>
        <taxon>Rhizobium</taxon>
    </lineage>
</organism>
<dbReference type="InterPro" id="IPR010982">
    <property type="entry name" value="Lambda_DNA-bd_dom_sf"/>
</dbReference>
<dbReference type="KEGG" id="rei:IE4771_CH01600"/>
<dbReference type="Proteomes" id="UP000027180">
    <property type="component" value="Chromosome"/>
</dbReference>
<dbReference type="GO" id="GO:0003677">
    <property type="term" value="F:DNA binding"/>
    <property type="evidence" value="ECO:0007669"/>
    <property type="project" value="InterPro"/>
</dbReference>
<dbReference type="AlphaFoldDB" id="A0A060HUY3"/>
<evidence type="ECO:0000256" key="1">
    <source>
        <dbReference type="SAM" id="MobiDB-lite"/>
    </source>
</evidence>
<gene>
    <name evidence="3" type="ORF">IE4771_CH01600</name>
</gene>
<reference evidence="3 4" key="1">
    <citation type="submission" date="2013-12" db="EMBL/GenBank/DDBJ databases">
        <title>Complete genome sequence of Rhizobium etli bv. mimosae IE4771.</title>
        <authorList>
            <person name="Bustos P."/>
            <person name="Santamaria R.I."/>
            <person name="Lozano L."/>
            <person name="Ormeno-Orrillo E."/>
            <person name="Rogel M.A."/>
            <person name="Romero D."/>
            <person name="Cevallos M.A."/>
            <person name="Martinez-Romero E."/>
            <person name="Gonzalez V."/>
        </authorList>
    </citation>
    <scope>NUCLEOTIDE SEQUENCE [LARGE SCALE GENOMIC DNA]</scope>
    <source>
        <strain evidence="3 4">IE4771</strain>
    </source>
</reference>
<name>A0A060HUY3_RHIET</name>
<feature type="domain" description="HTH cro/C1-type" evidence="2">
    <location>
        <begin position="7"/>
        <end position="38"/>
    </location>
</feature>
<evidence type="ECO:0000313" key="3">
    <source>
        <dbReference type="EMBL" id="AIC26743.1"/>
    </source>
</evidence>
<dbReference type="CDD" id="cd00093">
    <property type="entry name" value="HTH_XRE"/>
    <property type="match status" value="1"/>
</dbReference>
<protein>
    <submittedName>
        <fullName evidence="3">Helix-turn-helix domain-containing protein</fullName>
    </submittedName>
</protein>
<evidence type="ECO:0000259" key="2">
    <source>
        <dbReference type="PROSITE" id="PS50943"/>
    </source>
</evidence>